<gene>
    <name evidence="2" type="ORF">XENOCAPTIV_019568</name>
</gene>
<keyword evidence="3" id="KW-1185">Reference proteome</keyword>
<proteinExistence type="predicted"/>
<dbReference type="EMBL" id="JAHRIN010012557">
    <property type="protein sequence ID" value="MEQ2195868.1"/>
    <property type="molecule type" value="Genomic_DNA"/>
</dbReference>
<reference evidence="2 3" key="1">
    <citation type="submission" date="2021-06" db="EMBL/GenBank/DDBJ databases">
        <authorList>
            <person name="Palmer J.M."/>
        </authorList>
    </citation>
    <scope>NUCLEOTIDE SEQUENCE [LARGE SCALE GENOMIC DNA]</scope>
    <source>
        <strain evidence="2 3">XC_2019</strain>
        <tissue evidence="2">Muscle</tissue>
    </source>
</reference>
<protein>
    <submittedName>
        <fullName evidence="2">Uncharacterized protein</fullName>
    </submittedName>
</protein>
<sequence length="73" mass="8047">LDNFKTQSVRSAVNVREGQGVVLLCGAPPHSGGKSCHIKLLFAYSCAIFILPIGLVSIYFATFDKTIFDYMYN</sequence>
<accession>A0ABV0QKA6</accession>
<name>A0ABV0QKA6_9TELE</name>
<evidence type="ECO:0000313" key="2">
    <source>
        <dbReference type="EMBL" id="MEQ2195868.1"/>
    </source>
</evidence>
<feature type="non-terminal residue" evidence="2">
    <location>
        <position position="1"/>
    </location>
</feature>
<keyword evidence="1" id="KW-0812">Transmembrane</keyword>
<dbReference type="Proteomes" id="UP001434883">
    <property type="component" value="Unassembled WGS sequence"/>
</dbReference>
<evidence type="ECO:0000256" key="1">
    <source>
        <dbReference type="SAM" id="Phobius"/>
    </source>
</evidence>
<organism evidence="2 3">
    <name type="scientific">Xenoophorus captivus</name>
    <dbReference type="NCBI Taxonomy" id="1517983"/>
    <lineage>
        <taxon>Eukaryota</taxon>
        <taxon>Metazoa</taxon>
        <taxon>Chordata</taxon>
        <taxon>Craniata</taxon>
        <taxon>Vertebrata</taxon>
        <taxon>Euteleostomi</taxon>
        <taxon>Actinopterygii</taxon>
        <taxon>Neopterygii</taxon>
        <taxon>Teleostei</taxon>
        <taxon>Neoteleostei</taxon>
        <taxon>Acanthomorphata</taxon>
        <taxon>Ovalentaria</taxon>
        <taxon>Atherinomorphae</taxon>
        <taxon>Cyprinodontiformes</taxon>
        <taxon>Goodeidae</taxon>
        <taxon>Xenoophorus</taxon>
    </lineage>
</organism>
<keyword evidence="1" id="KW-1133">Transmembrane helix</keyword>
<feature type="transmembrane region" description="Helical" evidence="1">
    <location>
        <begin position="41"/>
        <end position="63"/>
    </location>
</feature>
<evidence type="ECO:0000313" key="3">
    <source>
        <dbReference type="Proteomes" id="UP001434883"/>
    </source>
</evidence>
<comment type="caution">
    <text evidence="2">The sequence shown here is derived from an EMBL/GenBank/DDBJ whole genome shotgun (WGS) entry which is preliminary data.</text>
</comment>
<keyword evidence="1" id="KW-0472">Membrane</keyword>